<dbReference type="PRINTS" id="PR00131">
    <property type="entry name" value="GLHYDRLASE1"/>
</dbReference>
<dbReference type="PANTHER" id="PTHR10353:SF209">
    <property type="entry name" value="GALACTOLIPID GALACTOSYLTRANSFERASE SFR2, CHLOROPLASTIC"/>
    <property type="match status" value="1"/>
</dbReference>
<dbReference type="EMBL" id="JAUSQL010000001">
    <property type="protein sequence ID" value="MDP9833043.1"/>
    <property type="molecule type" value="Genomic_DNA"/>
</dbReference>
<gene>
    <name evidence="6" type="ORF">J2S45_001722</name>
</gene>
<evidence type="ECO:0000256" key="1">
    <source>
        <dbReference type="ARBA" id="ARBA00010838"/>
    </source>
</evidence>
<dbReference type="EC" id="3.2.1.21" evidence="6"/>
<dbReference type="InterPro" id="IPR017853">
    <property type="entry name" value="GH"/>
</dbReference>
<evidence type="ECO:0000256" key="3">
    <source>
        <dbReference type="ARBA" id="ARBA00023295"/>
    </source>
</evidence>
<dbReference type="RefSeq" id="WP_307635136.1">
    <property type="nucleotide sequence ID" value="NZ_JAUSQL010000001.1"/>
</dbReference>
<name>A0ABT9PK28_9ACTO</name>
<dbReference type="Proteomes" id="UP001230145">
    <property type="component" value="Unassembled WGS sequence"/>
</dbReference>
<keyword evidence="3 6" id="KW-0326">Glycosidase</keyword>
<dbReference type="InterPro" id="IPR001360">
    <property type="entry name" value="Glyco_hydro_1"/>
</dbReference>
<evidence type="ECO:0000256" key="4">
    <source>
        <dbReference type="RuleBase" id="RU003690"/>
    </source>
</evidence>
<dbReference type="GO" id="GO:0008422">
    <property type="term" value="F:beta-glucosidase activity"/>
    <property type="evidence" value="ECO:0007669"/>
    <property type="project" value="UniProtKB-EC"/>
</dbReference>
<comment type="similarity">
    <text evidence="1 4">Belongs to the glycosyl hydrolase 1 family.</text>
</comment>
<protein>
    <submittedName>
        <fullName evidence="6">Beta-glucosidase</fullName>
        <ecNumber evidence="6">3.2.1.21</ecNumber>
    </submittedName>
</protein>
<evidence type="ECO:0000256" key="5">
    <source>
        <dbReference type="SAM" id="MobiDB-lite"/>
    </source>
</evidence>
<feature type="region of interest" description="Disordered" evidence="5">
    <location>
        <begin position="20"/>
        <end position="43"/>
    </location>
</feature>
<keyword evidence="2 6" id="KW-0378">Hydrolase</keyword>
<comment type="caution">
    <text evidence="6">The sequence shown here is derived from an EMBL/GenBank/DDBJ whole genome shotgun (WGS) entry which is preliminary data.</text>
</comment>
<reference evidence="6 7" key="1">
    <citation type="submission" date="2023-07" db="EMBL/GenBank/DDBJ databases">
        <title>Sequencing the genomes of 1000 actinobacteria strains.</title>
        <authorList>
            <person name="Klenk H.-P."/>
        </authorList>
    </citation>
    <scope>NUCLEOTIDE SEQUENCE [LARGE SCALE GENOMIC DNA]</scope>
    <source>
        <strain evidence="6 7">DSM 19515</strain>
    </source>
</reference>
<accession>A0ABT9PK28</accession>
<evidence type="ECO:0000313" key="6">
    <source>
        <dbReference type="EMBL" id="MDP9833043.1"/>
    </source>
</evidence>
<evidence type="ECO:0000313" key="7">
    <source>
        <dbReference type="Proteomes" id="UP001230145"/>
    </source>
</evidence>
<dbReference type="Gene3D" id="3.20.20.80">
    <property type="entry name" value="Glycosidases"/>
    <property type="match status" value="1"/>
</dbReference>
<dbReference type="PANTHER" id="PTHR10353">
    <property type="entry name" value="GLYCOSYL HYDROLASE"/>
    <property type="match status" value="1"/>
</dbReference>
<evidence type="ECO:0000256" key="2">
    <source>
        <dbReference type="ARBA" id="ARBA00022801"/>
    </source>
</evidence>
<dbReference type="Pfam" id="PF00232">
    <property type="entry name" value="Glyco_hydro_1"/>
    <property type="match status" value="2"/>
</dbReference>
<dbReference type="SUPFAM" id="SSF51445">
    <property type="entry name" value="(Trans)glycosidases"/>
    <property type="match status" value="1"/>
</dbReference>
<proteinExistence type="inferred from homology"/>
<sequence length="427" mass="48488">MTRITLGTASAALQIEGSMPPTPWQAWADGGHVADGTSPNPTTDHWVRWREDNELMASLGFGIARIGIEWGRLEPVRGQFNEAALHRYREEIEDLIAKGISPLVTLHHFGHPQWFEDMGAFTKDANVELFLRFVTRVIDAIGDLVDDWITINEPNVYASQAYLFKESPPGEVSWSKLRATLRNLARAHCRAYRMLHRALDAPGRTIKVSFANHRRVFEPMNPKNPIHQVFTKVDDLLFHRIYERAFYRGEFSPIIGKAPDVTPGLYADVIAINYYSRTAVTGLSDGVFEGVPTTDLGWEIYPQGLAQVGRDLHDEYGLELWVTENGCCDNPDPATGAIEKFRCDFIMAHLDAMEESGLPFTRYYHWCFVDNWEWSEGMVARFGIVHLGENLERTIKPSGYMLAEINRAGTVTPEIRKRYSEGSQWAR</sequence>
<organism evidence="6 7">
    <name type="scientific">Trueperella abortisuis</name>
    <dbReference type="NCBI Taxonomy" id="445930"/>
    <lineage>
        <taxon>Bacteria</taxon>
        <taxon>Bacillati</taxon>
        <taxon>Actinomycetota</taxon>
        <taxon>Actinomycetes</taxon>
        <taxon>Actinomycetales</taxon>
        <taxon>Actinomycetaceae</taxon>
        <taxon>Trueperella</taxon>
    </lineage>
</organism>
<keyword evidence="7" id="KW-1185">Reference proteome</keyword>